<dbReference type="SUPFAM" id="SSF51161">
    <property type="entry name" value="Trimeric LpxA-like enzymes"/>
    <property type="match status" value="1"/>
</dbReference>
<dbReference type="EMBL" id="QNUF01000026">
    <property type="protein sequence ID" value="REC72886.1"/>
    <property type="molecule type" value="Genomic_DNA"/>
</dbReference>
<accession>A0ABX9IH70</accession>
<keyword evidence="1" id="KW-0012">Acyltransferase</keyword>
<organism evidence="1 2">
    <name type="scientific">Chryseobacterium rhizosphaerae</name>
    <dbReference type="NCBI Taxonomy" id="395937"/>
    <lineage>
        <taxon>Bacteria</taxon>
        <taxon>Pseudomonadati</taxon>
        <taxon>Bacteroidota</taxon>
        <taxon>Flavobacteriia</taxon>
        <taxon>Flavobacteriales</taxon>
        <taxon>Weeksellaceae</taxon>
        <taxon>Chryseobacterium group</taxon>
        <taxon>Chryseobacterium</taxon>
    </lineage>
</organism>
<dbReference type="CDD" id="cd04647">
    <property type="entry name" value="LbH_MAT_like"/>
    <property type="match status" value="1"/>
</dbReference>
<dbReference type="PANTHER" id="PTHR23416">
    <property type="entry name" value="SIALIC ACID SYNTHASE-RELATED"/>
    <property type="match status" value="1"/>
</dbReference>
<evidence type="ECO:0000313" key="1">
    <source>
        <dbReference type="EMBL" id="REC72886.1"/>
    </source>
</evidence>
<protein>
    <submittedName>
        <fullName evidence="1">Acyltransferase</fullName>
    </submittedName>
</protein>
<dbReference type="PANTHER" id="PTHR23416:SF78">
    <property type="entry name" value="LIPOPOLYSACCHARIDE BIOSYNTHESIS O-ACETYL TRANSFERASE WBBJ-RELATED"/>
    <property type="match status" value="1"/>
</dbReference>
<proteinExistence type="predicted"/>
<gene>
    <name evidence="1" type="ORF">DRF57_18355</name>
</gene>
<dbReference type="InterPro" id="IPR011004">
    <property type="entry name" value="Trimer_LpxA-like_sf"/>
</dbReference>
<dbReference type="Pfam" id="PF00132">
    <property type="entry name" value="Hexapep"/>
    <property type="match status" value="1"/>
</dbReference>
<dbReference type="InterPro" id="IPR001451">
    <property type="entry name" value="Hexapep"/>
</dbReference>
<dbReference type="InterPro" id="IPR051159">
    <property type="entry name" value="Hexapeptide_acetyltransf"/>
</dbReference>
<comment type="caution">
    <text evidence="1">The sequence shown here is derived from an EMBL/GenBank/DDBJ whole genome shotgun (WGS) entry which is preliminary data.</text>
</comment>
<name>A0ABX9IH70_9FLAO</name>
<dbReference type="GO" id="GO:0016746">
    <property type="term" value="F:acyltransferase activity"/>
    <property type="evidence" value="ECO:0007669"/>
    <property type="project" value="UniProtKB-KW"/>
</dbReference>
<sequence>MFRNTNGRIGLLLRYVFLKNCGLEVGDNVSVQPGVYLFNLHKVTIGNNVSIHPMCYIEGAGGIKIGDNVSIAHASTLISTNHTWTDTSIPIKYNQETLSPVIIEDDVWIGCGVRVLSGVMIGKRSIVAAGAVVNKSFEHNSMLGGIPAKMIKKINEN</sequence>
<keyword evidence="1" id="KW-0808">Transferase</keyword>
<reference evidence="1 2" key="1">
    <citation type="journal article" date="2010" name="Syst. Appl. Microbiol.">
        <title>Four new species of Chryseobacterium from the rhizosphere of coastal sand dune plants, Chryseobacterium elymi sp. nov., Chryseobacterium hagamense sp. nov., Chryseobacterium lathyri sp. nov. and Chryseobacterium rhizosphaerae sp. nov.</title>
        <authorList>
            <person name="Cho S.H."/>
            <person name="Lee K.S."/>
            <person name="Shin D.S."/>
            <person name="Han J.H."/>
            <person name="Park K.S."/>
            <person name="Lee C.H."/>
            <person name="Park K.H."/>
            <person name="Kim S.B."/>
        </authorList>
    </citation>
    <scope>NUCLEOTIDE SEQUENCE [LARGE SCALE GENOMIC DNA]</scope>
    <source>
        <strain evidence="1 2">KCTC 22548</strain>
    </source>
</reference>
<dbReference type="Gene3D" id="2.160.10.10">
    <property type="entry name" value="Hexapeptide repeat proteins"/>
    <property type="match status" value="1"/>
</dbReference>
<evidence type="ECO:0000313" key="2">
    <source>
        <dbReference type="Proteomes" id="UP000256491"/>
    </source>
</evidence>
<dbReference type="Proteomes" id="UP000256491">
    <property type="component" value="Unassembled WGS sequence"/>
</dbReference>
<keyword evidence="2" id="KW-1185">Reference proteome</keyword>